<dbReference type="GO" id="GO:0015293">
    <property type="term" value="F:symporter activity"/>
    <property type="evidence" value="ECO:0007669"/>
    <property type="project" value="InterPro"/>
</dbReference>
<evidence type="ECO:0000256" key="6">
    <source>
        <dbReference type="SAM" id="Phobius"/>
    </source>
</evidence>
<dbReference type="SUPFAM" id="SSF118215">
    <property type="entry name" value="Proton glutamate symport protein"/>
    <property type="match status" value="1"/>
</dbReference>
<sequence length="118" mass="12788">MGASNEVISELFNSILICVPSGMLGITTNTFGTQRLGTAIPLGKFIGTSYLIVNVLVGITFPIMMKAFGIETMKLYKNVKEVAFIPLITSISTLPNLSFPGISRYHWSIDIGALIAYL</sequence>
<keyword evidence="2" id="KW-0813">Transport</keyword>
<organism evidence="7 8">
    <name type="scientific">Psychrobacter frigidicola</name>
    <dbReference type="NCBI Taxonomy" id="45611"/>
    <lineage>
        <taxon>Bacteria</taxon>
        <taxon>Pseudomonadati</taxon>
        <taxon>Pseudomonadota</taxon>
        <taxon>Gammaproteobacteria</taxon>
        <taxon>Moraxellales</taxon>
        <taxon>Moraxellaceae</taxon>
        <taxon>Psychrobacter</taxon>
    </lineage>
</organism>
<gene>
    <name evidence="7" type="ORF">ES754_03935</name>
</gene>
<evidence type="ECO:0000256" key="1">
    <source>
        <dbReference type="ARBA" id="ARBA00004141"/>
    </source>
</evidence>
<evidence type="ECO:0000313" key="8">
    <source>
        <dbReference type="Proteomes" id="UP000321903"/>
    </source>
</evidence>
<dbReference type="InterPro" id="IPR001991">
    <property type="entry name" value="Na-dicarboxylate_symporter"/>
</dbReference>
<keyword evidence="4 6" id="KW-1133">Transmembrane helix</keyword>
<name>A0A5C7A559_9GAMM</name>
<dbReference type="Proteomes" id="UP000321903">
    <property type="component" value="Unassembled WGS sequence"/>
</dbReference>
<protein>
    <submittedName>
        <fullName evidence="7">Dicarboxylate/amino acid:cation symporter</fullName>
    </submittedName>
</protein>
<evidence type="ECO:0000256" key="5">
    <source>
        <dbReference type="ARBA" id="ARBA00023136"/>
    </source>
</evidence>
<accession>A0A5C7A559</accession>
<keyword evidence="3 6" id="KW-0812">Transmembrane</keyword>
<dbReference type="OrthoDB" id="9766690at2"/>
<evidence type="ECO:0000256" key="3">
    <source>
        <dbReference type="ARBA" id="ARBA00022692"/>
    </source>
</evidence>
<comment type="caution">
    <text evidence="7">The sequence shown here is derived from an EMBL/GenBank/DDBJ whole genome shotgun (WGS) entry which is preliminary data.</text>
</comment>
<keyword evidence="8" id="KW-1185">Reference proteome</keyword>
<evidence type="ECO:0000256" key="2">
    <source>
        <dbReference type="ARBA" id="ARBA00022448"/>
    </source>
</evidence>
<dbReference type="EMBL" id="VORZ01000001">
    <property type="protein sequence ID" value="TXD98629.1"/>
    <property type="molecule type" value="Genomic_DNA"/>
</dbReference>
<comment type="subcellular location">
    <subcellularLocation>
        <location evidence="1">Membrane</location>
        <topology evidence="1">Multi-pass membrane protein</topology>
    </subcellularLocation>
</comment>
<evidence type="ECO:0000256" key="4">
    <source>
        <dbReference type="ARBA" id="ARBA00022989"/>
    </source>
</evidence>
<dbReference type="AlphaFoldDB" id="A0A5C7A559"/>
<dbReference type="InterPro" id="IPR036458">
    <property type="entry name" value="Na:dicarbo_symporter_sf"/>
</dbReference>
<dbReference type="Pfam" id="PF00375">
    <property type="entry name" value="SDF"/>
    <property type="match status" value="1"/>
</dbReference>
<proteinExistence type="predicted"/>
<feature type="transmembrane region" description="Helical" evidence="6">
    <location>
        <begin position="45"/>
        <end position="65"/>
    </location>
</feature>
<keyword evidence="5 6" id="KW-0472">Membrane</keyword>
<reference evidence="7 8" key="1">
    <citation type="submission" date="2019-08" db="EMBL/GenBank/DDBJ databases">
        <title>Genome sequence of Psychrobacter frigidicola ACAM304 (type strain).</title>
        <authorList>
            <person name="Bowman J.P."/>
        </authorList>
    </citation>
    <scope>NUCLEOTIDE SEQUENCE [LARGE SCALE GENOMIC DNA]</scope>
    <source>
        <strain evidence="7 8">ACAM 304</strain>
    </source>
</reference>
<dbReference type="GO" id="GO:0016020">
    <property type="term" value="C:membrane"/>
    <property type="evidence" value="ECO:0007669"/>
    <property type="project" value="UniProtKB-SubCell"/>
</dbReference>
<evidence type="ECO:0000313" key="7">
    <source>
        <dbReference type="EMBL" id="TXD98629.1"/>
    </source>
</evidence>
<dbReference type="Gene3D" id="1.10.3860.10">
    <property type="entry name" value="Sodium:dicarboxylate symporter"/>
    <property type="match status" value="1"/>
</dbReference>
<dbReference type="RefSeq" id="WP_147223273.1">
    <property type="nucleotide sequence ID" value="NZ_CAJGYY010000001.1"/>
</dbReference>